<dbReference type="Proteomes" id="UP001207742">
    <property type="component" value="Unassembled WGS sequence"/>
</dbReference>
<proteinExistence type="predicted"/>
<keyword evidence="2" id="KW-1185">Reference proteome</keyword>
<evidence type="ECO:0000313" key="1">
    <source>
        <dbReference type="EMBL" id="MCW3486348.1"/>
    </source>
</evidence>
<reference evidence="1 2" key="1">
    <citation type="submission" date="2022-10" db="EMBL/GenBank/DDBJ databases">
        <title>Chitinophaga nivalis PC15 sp. nov., isolated from Pyeongchang county, South Korea.</title>
        <authorList>
            <person name="Trinh H.N."/>
        </authorList>
    </citation>
    <scope>NUCLEOTIDE SEQUENCE [LARGE SCALE GENOMIC DNA]</scope>
    <source>
        <strain evidence="1 2">PC14</strain>
    </source>
</reference>
<sequence>MKKKQPKKLNLAKFQIADLNNTEKIVVKGGKIGTVIENPTTEITESTRCFVCY</sequence>
<name>A0ABT3IQU2_9BACT</name>
<accession>A0ABT3IQU2</accession>
<dbReference type="EMBL" id="JAPDNS010000002">
    <property type="protein sequence ID" value="MCW3486348.1"/>
    <property type="molecule type" value="Genomic_DNA"/>
</dbReference>
<comment type="caution">
    <text evidence="1">The sequence shown here is derived from an EMBL/GenBank/DDBJ whole genome shotgun (WGS) entry which is preliminary data.</text>
</comment>
<gene>
    <name evidence="1" type="ORF">OL497_20775</name>
</gene>
<dbReference type="RefSeq" id="WP_264733164.1">
    <property type="nucleotide sequence ID" value="NZ_JAPDNR010000001.1"/>
</dbReference>
<protein>
    <submittedName>
        <fullName evidence="1">Class I lanthipeptide</fullName>
    </submittedName>
</protein>
<evidence type="ECO:0000313" key="2">
    <source>
        <dbReference type="Proteomes" id="UP001207742"/>
    </source>
</evidence>
<dbReference type="NCBIfam" id="NF038153">
    <property type="entry name" value="lant_leader_L1a"/>
    <property type="match status" value="1"/>
</dbReference>
<organism evidence="1 2">
    <name type="scientific">Chitinophaga nivalis</name>
    <dbReference type="NCBI Taxonomy" id="2991709"/>
    <lineage>
        <taxon>Bacteria</taxon>
        <taxon>Pseudomonadati</taxon>
        <taxon>Bacteroidota</taxon>
        <taxon>Chitinophagia</taxon>
        <taxon>Chitinophagales</taxon>
        <taxon>Chitinophagaceae</taxon>
        <taxon>Chitinophaga</taxon>
    </lineage>
</organism>
<dbReference type="InterPro" id="IPR058238">
    <property type="entry name" value="Lant_leader_dom"/>
</dbReference>